<dbReference type="SMART" id="SM01204">
    <property type="entry name" value="FIST_C"/>
    <property type="match status" value="1"/>
</dbReference>
<gene>
    <name evidence="3" type="ORF">VPAL9027_01063</name>
</gene>
<dbReference type="PANTHER" id="PTHR40252:SF2">
    <property type="entry name" value="BLR0328 PROTEIN"/>
    <property type="match status" value="1"/>
</dbReference>
<dbReference type="InterPro" id="IPR019494">
    <property type="entry name" value="FIST_C"/>
</dbReference>
<accession>A0A1R4B2G8</accession>
<sequence length="404" mass="44838">MLFEQPNKPMRFLTAFSHSQDIKVAIQTILAQTGSYKPAAMLCYYTESYCAQELANELTSRLPNVPFIGCSSCKGIMTDKGYHEGPVVGVLFIYDQSACAYGSALVNLDACDDYPKLINNLIEDALKDADRIGEIPSLILLHATPGYEELYMDAIDEKFGTHIPIIGGSAADNKIQNHWSLITDKGISQNGIALQLFFTSKPLTTGFSAGYSPTTFKGEITLAKERTIFEIDGLPAKDVYKQWINDHAGENISEQYIFDHIARFPIGVMAGTIHQQPYFKLTHPLCFHPDGWIEVFAEMQTGEEIQLMTGSLDQLISRASRVVKEANIQNYHESLVCGAIIIHCAGSMLRLGDEIQQVYQKLISQMNGQPFICPFTFGEQGRFIGGENAHGNLMISSVIFYDSE</sequence>
<protein>
    <submittedName>
        <fullName evidence="3">FIST N domain protein</fullName>
    </submittedName>
</protein>
<evidence type="ECO:0000313" key="3">
    <source>
        <dbReference type="EMBL" id="SJL83114.1"/>
    </source>
</evidence>
<keyword evidence="4" id="KW-1185">Reference proteome</keyword>
<feature type="domain" description="FIST" evidence="1">
    <location>
        <begin position="37"/>
        <end position="235"/>
    </location>
</feature>
<dbReference type="AlphaFoldDB" id="A0A1R4B2G8"/>
<evidence type="ECO:0000259" key="2">
    <source>
        <dbReference type="SMART" id="SM01204"/>
    </source>
</evidence>
<evidence type="ECO:0000259" key="1">
    <source>
        <dbReference type="SMART" id="SM00897"/>
    </source>
</evidence>
<name>A0A1R4B2G8_9VIBR</name>
<evidence type="ECO:0000313" key="4">
    <source>
        <dbReference type="Proteomes" id="UP000189475"/>
    </source>
</evidence>
<dbReference type="Pfam" id="PF10442">
    <property type="entry name" value="FIST_C"/>
    <property type="match status" value="1"/>
</dbReference>
<dbReference type="SMART" id="SM00897">
    <property type="entry name" value="FIST"/>
    <property type="match status" value="1"/>
</dbReference>
<proteinExistence type="predicted"/>
<reference evidence="3 4" key="1">
    <citation type="submission" date="2017-02" db="EMBL/GenBank/DDBJ databases">
        <authorList>
            <person name="Peterson S.W."/>
        </authorList>
    </citation>
    <scope>NUCLEOTIDE SEQUENCE [LARGE SCALE GENOMIC DNA]</scope>
    <source>
        <strain evidence="3 4">CECT 9027</strain>
    </source>
</reference>
<dbReference type="PANTHER" id="PTHR40252">
    <property type="entry name" value="BLR0328 PROTEIN"/>
    <property type="match status" value="1"/>
</dbReference>
<dbReference type="EMBL" id="FUFT01000002">
    <property type="protein sequence ID" value="SJL83114.1"/>
    <property type="molecule type" value="Genomic_DNA"/>
</dbReference>
<dbReference type="InterPro" id="IPR013702">
    <property type="entry name" value="FIST_domain_N"/>
</dbReference>
<dbReference type="Pfam" id="PF08495">
    <property type="entry name" value="FIST"/>
    <property type="match status" value="1"/>
</dbReference>
<organism evidence="3 4">
    <name type="scientific">Vibrio palustris</name>
    <dbReference type="NCBI Taxonomy" id="1918946"/>
    <lineage>
        <taxon>Bacteria</taxon>
        <taxon>Pseudomonadati</taxon>
        <taxon>Pseudomonadota</taxon>
        <taxon>Gammaproteobacteria</taxon>
        <taxon>Vibrionales</taxon>
        <taxon>Vibrionaceae</taxon>
        <taxon>Vibrio</taxon>
    </lineage>
</organism>
<dbReference type="Proteomes" id="UP000189475">
    <property type="component" value="Unassembled WGS sequence"/>
</dbReference>
<dbReference type="STRING" id="1918946.VPAL9027_01063"/>
<feature type="domain" description="FIST C-domain" evidence="2">
    <location>
        <begin position="236"/>
        <end position="383"/>
    </location>
</feature>